<organism evidence="2 3">
    <name type="scientific">Wenyingzhuangia heitensis</name>
    <dbReference type="NCBI Taxonomy" id="1487859"/>
    <lineage>
        <taxon>Bacteria</taxon>
        <taxon>Pseudomonadati</taxon>
        <taxon>Bacteroidota</taxon>
        <taxon>Flavobacteriia</taxon>
        <taxon>Flavobacteriales</taxon>
        <taxon>Flavobacteriaceae</taxon>
        <taxon>Wenyingzhuangia</taxon>
    </lineage>
</organism>
<dbReference type="InterPro" id="IPR008979">
    <property type="entry name" value="Galactose-bd-like_sf"/>
</dbReference>
<keyword evidence="3" id="KW-1185">Reference proteome</keyword>
<dbReference type="Proteomes" id="UP000745859">
    <property type="component" value="Unassembled WGS sequence"/>
</dbReference>
<dbReference type="EMBL" id="JAASQL010000003">
    <property type="protein sequence ID" value="NIJ45882.1"/>
    <property type="molecule type" value="Genomic_DNA"/>
</dbReference>
<dbReference type="Gene3D" id="2.60.120.260">
    <property type="entry name" value="Galactose-binding domain-like"/>
    <property type="match status" value="2"/>
</dbReference>
<protein>
    <recommendedName>
        <fullName evidence="4">Por secretion system C-terminal sorting domain-containing protein</fullName>
    </recommendedName>
</protein>
<name>A0ABX0UAM4_9FLAO</name>
<sequence>MKSKLLMALLLPTCLFSQTNIAVSNSSFETTTNWTAANASTSIDVSGQTNNALSFTADAGSNATNLLTSDTFTIANNVNCVVSLWIKATVANQKVKMTVANNGADVYTSAQINLAATQGTWQLISSNVFSSGTQADTSLWTVSFTLPGGANKTLSFDELTITANPLNVNGDFETDFFHQTQALGLTNPYTKNQINPFTLSSDFANSGAYSVELTNVFSSGGRSTFNAKTGYQHLAETGQNYQGSVYVRASTGETVNVKASLFLNGIENKGDDVYTSVGDTWTKISSPIVTATTNDAAYVRLTSETENAVFYIDDVTLAKNVTLSNNNLLLEKIAITKEGIHIQKSDAEVFIFDVLGKTIVQQKVKTGNRLYFNFETSKIYLVSILNAKGERFTTKVLFNN</sequence>
<evidence type="ECO:0000313" key="2">
    <source>
        <dbReference type="EMBL" id="NIJ45882.1"/>
    </source>
</evidence>
<accession>A0ABX0UAM4</accession>
<keyword evidence="1" id="KW-0732">Signal</keyword>
<comment type="caution">
    <text evidence="2">The sequence shown here is derived from an EMBL/GenBank/DDBJ whole genome shotgun (WGS) entry which is preliminary data.</text>
</comment>
<dbReference type="SUPFAM" id="SSF49785">
    <property type="entry name" value="Galactose-binding domain-like"/>
    <property type="match status" value="1"/>
</dbReference>
<evidence type="ECO:0008006" key="4">
    <source>
        <dbReference type="Google" id="ProtNLM"/>
    </source>
</evidence>
<gene>
    <name evidence="2" type="ORF">FHR24_002353</name>
</gene>
<proteinExistence type="predicted"/>
<feature type="chain" id="PRO_5046442858" description="Por secretion system C-terminal sorting domain-containing protein" evidence="1">
    <location>
        <begin position="23"/>
        <end position="400"/>
    </location>
</feature>
<feature type="signal peptide" evidence="1">
    <location>
        <begin position="1"/>
        <end position="22"/>
    </location>
</feature>
<dbReference type="RefSeq" id="WP_167188850.1">
    <property type="nucleotide sequence ID" value="NZ_JAASQL010000003.1"/>
</dbReference>
<evidence type="ECO:0000256" key="1">
    <source>
        <dbReference type="SAM" id="SignalP"/>
    </source>
</evidence>
<reference evidence="2 3" key="1">
    <citation type="submission" date="2020-03" db="EMBL/GenBank/DDBJ databases">
        <title>Genomic Encyclopedia of Type Strains, Phase IV (KMG-IV): sequencing the most valuable type-strain genomes for metagenomic binning, comparative biology and taxonomic classification.</title>
        <authorList>
            <person name="Goeker M."/>
        </authorList>
    </citation>
    <scope>NUCLEOTIDE SEQUENCE [LARGE SCALE GENOMIC DNA]</scope>
    <source>
        <strain evidence="2 3">DSM 101599</strain>
    </source>
</reference>
<evidence type="ECO:0000313" key="3">
    <source>
        <dbReference type="Proteomes" id="UP000745859"/>
    </source>
</evidence>